<dbReference type="Proteomes" id="UP000807306">
    <property type="component" value="Unassembled WGS sequence"/>
</dbReference>
<dbReference type="PANTHER" id="PTHR42908:SF10">
    <property type="entry name" value="EUKARYOTIC TRANSLATION ELONGATION FACTOR 2"/>
    <property type="match status" value="1"/>
</dbReference>
<dbReference type="FunFam" id="2.40.30.10:FF:000010">
    <property type="entry name" value="Translation elongation factor 2"/>
    <property type="match status" value="1"/>
</dbReference>
<evidence type="ECO:0000256" key="4">
    <source>
        <dbReference type="ARBA" id="ARBA00022917"/>
    </source>
</evidence>
<keyword evidence="9" id="KW-1185">Reference proteome</keyword>
<dbReference type="Gene3D" id="3.30.230.10">
    <property type="match status" value="1"/>
</dbReference>
<comment type="caution">
    <text evidence="8">The sequence shown here is derived from an EMBL/GenBank/DDBJ whole genome shotgun (WGS) entry which is preliminary data.</text>
</comment>
<gene>
    <name evidence="8" type="ORF">CPB83DRAFT_860925</name>
</gene>
<dbReference type="InterPro" id="IPR035647">
    <property type="entry name" value="EFG_III/V"/>
</dbReference>
<dbReference type="InterPro" id="IPR041095">
    <property type="entry name" value="EFG_II"/>
</dbReference>
<dbReference type="Pfam" id="PF14492">
    <property type="entry name" value="EFG_III"/>
    <property type="match status" value="1"/>
</dbReference>
<dbReference type="CDD" id="cd04096">
    <property type="entry name" value="eEF2_snRNP_like_C"/>
    <property type="match status" value="1"/>
</dbReference>
<dbReference type="SUPFAM" id="SSF54211">
    <property type="entry name" value="Ribosomal protein S5 domain 2-like"/>
    <property type="match status" value="1"/>
</dbReference>
<dbReference type="InterPro" id="IPR009000">
    <property type="entry name" value="Transl_B-barrel_sf"/>
</dbReference>
<dbReference type="GO" id="GO:0043022">
    <property type="term" value="F:ribosome binding"/>
    <property type="evidence" value="ECO:0007669"/>
    <property type="project" value="TreeGrafter"/>
</dbReference>
<keyword evidence="2" id="KW-0547">Nucleotide-binding</keyword>
<evidence type="ECO:0000256" key="1">
    <source>
        <dbReference type="ARBA" id="ARBA00022490"/>
    </source>
</evidence>
<feature type="domain" description="Translation elongation factor EFG/EF2" evidence="7">
    <location>
        <begin position="329"/>
        <end position="445"/>
    </location>
</feature>
<keyword evidence="1" id="KW-0963">Cytoplasm</keyword>
<dbReference type="GO" id="GO:0003746">
    <property type="term" value="F:translation elongation factor activity"/>
    <property type="evidence" value="ECO:0007669"/>
    <property type="project" value="UniProtKB-KW"/>
</dbReference>
<evidence type="ECO:0000256" key="5">
    <source>
        <dbReference type="ARBA" id="ARBA00023134"/>
    </source>
</evidence>
<proteinExistence type="predicted"/>
<dbReference type="AlphaFoldDB" id="A0A9P6E8T7"/>
<organism evidence="8 9">
    <name type="scientific">Crepidotus variabilis</name>
    <dbReference type="NCBI Taxonomy" id="179855"/>
    <lineage>
        <taxon>Eukaryota</taxon>
        <taxon>Fungi</taxon>
        <taxon>Dikarya</taxon>
        <taxon>Basidiomycota</taxon>
        <taxon>Agaricomycotina</taxon>
        <taxon>Agaricomycetes</taxon>
        <taxon>Agaricomycetidae</taxon>
        <taxon>Agaricales</taxon>
        <taxon>Agaricineae</taxon>
        <taxon>Crepidotaceae</taxon>
        <taxon>Crepidotus</taxon>
    </lineage>
</organism>
<dbReference type="SMART" id="SM00838">
    <property type="entry name" value="EFG_C"/>
    <property type="match status" value="1"/>
</dbReference>
<dbReference type="GO" id="GO:0003924">
    <property type="term" value="F:GTPase activity"/>
    <property type="evidence" value="ECO:0007669"/>
    <property type="project" value="TreeGrafter"/>
</dbReference>
<dbReference type="Gene3D" id="3.90.1430.10">
    <property type="entry name" value="Yeast translation eEF2 (G' domain)"/>
    <property type="match status" value="1"/>
</dbReference>
<reference evidence="8" key="1">
    <citation type="submission" date="2020-11" db="EMBL/GenBank/DDBJ databases">
        <authorList>
            <consortium name="DOE Joint Genome Institute"/>
            <person name="Ahrendt S."/>
            <person name="Riley R."/>
            <person name="Andreopoulos W."/>
            <person name="Labutti K."/>
            <person name="Pangilinan J."/>
            <person name="Ruiz-Duenas F.J."/>
            <person name="Barrasa J.M."/>
            <person name="Sanchez-Garcia M."/>
            <person name="Camarero S."/>
            <person name="Miyauchi S."/>
            <person name="Serrano A."/>
            <person name="Linde D."/>
            <person name="Babiker R."/>
            <person name="Drula E."/>
            <person name="Ayuso-Fernandez I."/>
            <person name="Pacheco R."/>
            <person name="Padilla G."/>
            <person name="Ferreira P."/>
            <person name="Barriuso J."/>
            <person name="Kellner H."/>
            <person name="Castanera R."/>
            <person name="Alfaro M."/>
            <person name="Ramirez L."/>
            <person name="Pisabarro A.G."/>
            <person name="Kuo A."/>
            <person name="Tritt A."/>
            <person name="Lipzen A."/>
            <person name="He G."/>
            <person name="Yan M."/>
            <person name="Ng V."/>
            <person name="Cullen D."/>
            <person name="Martin F."/>
            <person name="Rosso M.-N."/>
            <person name="Henrissat B."/>
            <person name="Hibbett D."/>
            <person name="Martinez A.T."/>
            <person name="Grigoriev I.V."/>
        </authorList>
    </citation>
    <scope>NUCLEOTIDE SEQUENCE</scope>
    <source>
        <strain evidence="8">CBS 506.95</strain>
    </source>
</reference>
<dbReference type="Gene3D" id="2.40.30.10">
    <property type="entry name" value="Translation factors"/>
    <property type="match status" value="1"/>
</dbReference>
<dbReference type="CDD" id="cd01681">
    <property type="entry name" value="aeEF2_snRNP_like_IV"/>
    <property type="match status" value="1"/>
</dbReference>
<dbReference type="OrthoDB" id="364892at2759"/>
<dbReference type="PANTHER" id="PTHR42908">
    <property type="entry name" value="TRANSLATION ELONGATION FACTOR-RELATED"/>
    <property type="match status" value="1"/>
</dbReference>
<dbReference type="InterPro" id="IPR014721">
    <property type="entry name" value="Ribsml_uS5_D2-typ_fold_subgr"/>
</dbReference>
<dbReference type="InterPro" id="IPR020568">
    <property type="entry name" value="Ribosomal_Su5_D2-typ_SF"/>
</dbReference>
<dbReference type="FunFam" id="3.30.230.10:FF:000006">
    <property type="entry name" value="Translation elongation factor 2"/>
    <property type="match status" value="1"/>
</dbReference>
<dbReference type="Gene3D" id="3.30.70.870">
    <property type="entry name" value="Elongation Factor G (Translational Gtpase), domain 3"/>
    <property type="match status" value="1"/>
</dbReference>
<evidence type="ECO:0000256" key="2">
    <source>
        <dbReference type="ARBA" id="ARBA00022741"/>
    </source>
</evidence>
<dbReference type="Gene3D" id="3.30.70.240">
    <property type="match status" value="1"/>
</dbReference>
<keyword evidence="3 8" id="KW-0251">Elongation factor</keyword>
<evidence type="ECO:0000259" key="7">
    <source>
        <dbReference type="SMART" id="SM00889"/>
    </source>
</evidence>
<dbReference type="SUPFAM" id="SSF50447">
    <property type="entry name" value="Translation proteins"/>
    <property type="match status" value="1"/>
</dbReference>
<dbReference type="Pfam" id="PF00679">
    <property type="entry name" value="EFG_C"/>
    <property type="match status" value="1"/>
</dbReference>
<dbReference type="GO" id="GO:1990904">
    <property type="term" value="C:ribonucleoprotein complex"/>
    <property type="evidence" value="ECO:0007669"/>
    <property type="project" value="TreeGrafter"/>
</dbReference>
<evidence type="ECO:0000313" key="9">
    <source>
        <dbReference type="Proteomes" id="UP000807306"/>
    </source>
</evidence>
<feature type="domain" description="Elongation factor EFG" evidence="6">
    <location>
        <begin position="447"/>
        <end position="541"/>
    </location>
</feature>
<dbReference type="SMART" id="SM00889">
    <property type="entry name" value="EFG_IV"/>
    <property type="match status" value="1"/>
</dbReference>
<name>A0A9P6E8T7_9AGAR</name>
<accession>A0A9P6E8T7</accession>
<dbReference type="Pfam" id="PF03764">
    <property type="entry name" value="EFG_IV"/>
    <property type="match status" value="1"/>
</dbReference>
<evidence type="ECO:0000256" key="3">
    <source>
        <dbReference type="ARBA" id="ARBA00022768"/>
    </source>
</evidence>
<sequence length="611" mass="68064">MFVLDLLFKLFNGVMNSQKDILWSILKRIEINLTSDERKLEGTALFKVVLQKYLPASDTLLDMIVIHLPSPITAQRDRVETLYEGPMDGESAIAIQKCDPSGPLVLYVSNMMPATEKGKFYSFGRVFSGIVKAGLKVYIQGPKFVPGRKADLLVKSIDHLIPMIGDNSELIEDCPAGNLIYLTGIDQFILKTATLTTSDITHNIRPLRFSSLVVQVAVEVKIAEDLPKLVTGLKHLSRSDHSVETWSSDTGKYIVAGVGKLHLEVCLTDLEGYAGVELKISEPFASYRETIRAESSIVALAKSPNRYNRIYLKATPMSEELTKAIEDGTINAREDFKSRGRRLADEFGWDTKDARKIWCFGPDVTGSNLLVDTTQGVQFLNEIKDACVAGFQWASKEGVLCEEGMRGVRVNVPDVALLSDAIHRGAGQIIPTMRRATYAACLLAQPALQEPVYLVEVQCTDNSIRHVQKCLTQRRGRIVSEKERLQSQMYTIKAYLPIVESFGFEEELRLSTAGLAVSLSTFDHWELIGGDPLKKGRAEDIVSSIRVQKGLAPSIPSLDRYLDKLPRIGLSQLLMNPPIRKSQYARISHFTRIIIRLLLNGQSGLLTSHWQ</sequence>
<keyword evidence="4" id="KW-0648">Protein biosynthesis</keyword>
<dbReference type="GO" id="GO:0005829">
    <property type="term" value="C:cytosol"/>
    <property type="evidence" value="ECO:0007669"/>
    <property type="project" value="TreeGrafter"/>
</dbReference>
<dbReference type="Pfam" id="PF03144">
    <property type="entry name" value="GTP_EFTU_D2"/>
    <property type="match status" value="1"/>
</dbReference>
<dbReference type="EMBL" id="MU157896">
    <property type="protein sequence ID" value="KAF9524580.1"/>
    <property type="molecule type" value="Genomic_DNA"/>
</dbReference>
<keyword evidence="5" id="KW-0342">GTP-binding</keyword>
<evidence type="ECO:0000313" key="8">
    <source>
        <dbReference type="EMBL" id="KAF9524580.1"/>
    </source>
</evidence>
<dbReference type="FunFam" id="3.30.70.870:FF:000002">
    <property type="entry name" value="Translation elongation factor 2"/>
    <property type="match status" value="1"/>
</dbReference>
<evidence type="ECO:0000259" key="6">
    <source>
        <dbReference type="SMART" id="SM00838"/>
    </source>
</evidence>
<dbReference type="SUPFAM" id="SSF54980">
    <property type="entry name" value="EF-G C-terminal domain-like"/>
    <property type="match status" value="2"/>
</dbReference>
<protein>
    <submittedName>
        <fullName evidence="8">Elongation factor 2</fullName>
    </submittedName>
</protein>
<dbReference type="GO" id="GO:0005525">
    <property type="term" value="F:GTP binding"/>
    <property type="evidence" value="ECO:0007669"/>
    <property type="project" value="UniProtKB-KW"/>
</dbReference>
<dbReference type="InterPro" id="IPR000640">
    <property type="entry name" value="EFG_V-like"/>
</dbReference>
<dbReference type="InterPro" id="IPR004161">
    <property type="entry name" value="EFTu-like_2"/>
</dbReference>
<dbReference type="InterPro" id="IPR005517">
    <property type="entry name" value="Transl_elong_EFG/EF2_IV"/>
</dbReference>